<accession>A0ABN1MZ23</accession>
<comment type="caution">
    <text evidence="2">The sequence shown here is derived from an EMBL/GenBank/DDBJ whole genome shotgun (WGS) entry which is preliminary data.</text>
</comment>
<feature type="domain" description="DUF4136" evidence="1">
    <location>
        <begin position="64"/>
        <end position="229"/>
    </location>
</feature>
<evidence type="ECO:0000313" key="2">
    <source>
        <dbReference type="EMBL" id="GAA0878650.1"/>
    </source>
</evidence>
<keyword evidence="3" id="KW-1185">Reference proteome</keyword>
<evidence type="ECO:0000259" key="1">
    <source>
        <dbReference type="Pfam" id="PF13590"/>
    </source>
</evidence>
<dbReference type="Proteomes" id="UP001500469">
    <property type="component" value="Unassembled WGS sequence"/>
</dbReference>
<sequence length="233" mass="26572">MKRAGDSWLLYVQFSNLFYLKKLNYKTMKRKFSKLLLVLAGGLGLWGCYPDGPDYYEDTDITLTQFDAEFDFASRQTYAIPDKIVVDVEIKDGDTTFVYMRDIYATPILQSIESNMSNYGWTKVAISATPDVLITPAAMKNTTFFYSYWYDWWYGGWYGGWGWYYPPYYTISSITTGSMIITMADPNIDNPIDRAGAAWLMVGNGLASGANNVTRMTDAIDQAFEQSPYLKTN</sequence>
<dbReference type="Gene3D" id="3.30.160.670">
    <property type="match status" value="1"/>
</dbReference>
<dbReference type="Pfam" id="PF13590">
    <property type="entry name" value="DUF4136"/>
    <property type="match status" value="1"/>
</dbReference>
<dbReference type="InterPro" id="IPR025411">
    <property type="entry name" value="DUF4136"/>
</dbReference>
<dbReference type="EMBL" id="BAAAFI010000007">
    <property type="protein sequence ID" value="GAA0878650.1"/>
    <property type="molecule type" value="Genomic_DNA"/>
</dbReference>
<name>A0ABN1MZ23_9BACT</name>
<organism evidence="2 3">
    <name type="scientific">Algoriphagus jejuensis</name>
    <dbReference type="NCBI Taxonomy" id="419934"/>
    <lineage>
        <taxon>Bacteria</taxon>
        <taxon>Pseudomonadati</taxon>
        <taxon>Bacteroidota</taxon>
        <taxon>Cytophagia</taxon>
        <taxon>Cytophagales</taxon>
        <taxon>Cyclobacteriaceae</taxon>
        <taxon>Algoriphagus</taxon>
    </lineage>
</organism>
<evidence type="ECO:0000313" key="3">
    <source>
        <dbReference type="Proteomes" id="UP001500469"/>
    </source>
</evidence>
<reference evidence="2 3" key="1">
    <citation type="journal article" date="2019" name="Int. J. Syst. Evol. Microbiol.">
        <title>The Global Catalogue of Microorganisms (GCM) 10K type strain sequencing project: providing services to taxonomists for standard genome sequencing and annotation.</title>
        <authorList>
            <consortium name="The Broad Institute Genomics Platform"/>
            <consortium name="The Broad Institute Genome Sequencing Center for Infectious Disease"/>
            <person name="Wu L."/>
            <person name="Ma J."/>
        </authorList>
    </citation>
    <scope>NUCLEOTIDE SEQUENCE [LARGE SCALE GENOMIC DNA]</scope>
    <source>
        <strain evidence="2 3">JCM 16112</strain>
    </source>
</reference>
<gene>
    <name evidence="2" type="ORF">GCM10009119_16180</name>
</gene>
<proteinExistence type="predicted"/>
<protein>
    <recommendedName>
        <fullName evidence="1">DUF4136 domain-containing protein</fullName>
    </recommendedName>
</protein>